<dbReference type="EMBL" id="JBHRTQ010000007">
    <property type="protein sequence ID" value="MFC3174425.1"/>
    <property type="molecule type" value="Genomic_DNA"/>
</dbReference>
<sequence>METLSLSPHADHAPDRVSAVSASVIGLDRNWLRVRWRVADSAGVVVPPFAGKARADGLWQRTCFELFLRSPGSAAYVELNLSPSEEWAAYDFSGYRAGMAERAMPHSPDGTIRRGGNVLIFDASVPMAGLPPLPWDVGISAVIEEQGGTRSLWALRYGPGQADFHAPACFAARLAAPDGS</sequence>
<keyword evidence="2" id="KW-1185">Reference proteome</keyword>
<evidence type="ECO:0000313" key="2">
    <source>
        <dbReference type="Proteomes" id="UP001595604"/>
    </source>
</evidence>
<dbReference type="CDD" id="cd09627">
    <property type="entry name" value="DOMON_murB_like"/>
    <property type="match status" value="1"/>
</dbReference>
<dbReference type="Proteomes" id="UP001595604">
    <property type="component" value="Unassembled WGS sequence"/>
</dbReference>
<dbReference type="RefSeq" id="WP_379509782.1">
    <property type="nucleotide sequence ID" value="NZ_JBHRTQ010000007.1"/>
</dbReference>
<name>A0ABV7IP48_9SPHN</name>
<reference evidence="2" key="1">
    <citation type="journal article" date="2019" name="Int. J. Syst. Evol. Microbiol.">
        <title>The Global Catalogue of Microorganisms (GCM) 10K type strain sequencing project: providing services to taxonomists for standard genome sequencing and annotation.</title>
        <authorList>
            <consortium name="The Broad Institute Genomics Platform"/>
            <consortium name="The Broad Institute Genome Sequencing Center for Infectious Disease"/>
            <person name="Wu L."/>
            <person name="Ma J."/>
        </authorList>
    </citation>
    <scope>NUCLEOTIDE SEQUENCE [LARGE SCALE GENOMIC DNA]</scope>
    <source>
        <strain evidence="2">KCTC 42984</strain>
    </source>
</reference>
<proteinExistence type="predicted"/>
<accession>A0ABV7IP48</accession>
<organism evidence="1 2">
    <name type="scientific">Novosphingobium bradum</name>
    <dbReference type="NCBI Taxonomy" id="1737444"/>
    <lineage>
        <taxon>Bacteria</taxon>
        <taxon>Pseudomonadati</taxon>
        <taxon>Pseudomonadota</taxon>
        <taxon>Alphaproteobacteria</taxon>
        <taxon>Sphingomonadales</taxon>
        <taxon>Sphingomonadaceae</taxon>
        <taxon>Novosphingobium</taxon>
    </lineage>
</organism>
<comment type="caution">
    <text evidence="1">The sequence shown here is derived from an EMBL/GenBank/DDBJ whole genome shotgun (WGS) entry which is preliminary data.</text>
</comment>
<protein>
    <submittedName>
        <fullName evidence="1">DOMON-like domain-containing protein</fullName>
    </submittedName>
</protein>
<evidence type="ECO:0000313" key="1">
    <source>
        <dbReference type="EMBL" id="MFC3174425.1"/>
    </source>
</evidence>
<gene>
    <name evidence="1" type="ORF">ACFOD9_09185</name>
</gene>